<evidence type="ECO:0000259" key="1">
    <source>
        <dbReference type="PROSITE" id="PS50181"/>
    </source>
</evidence>
<dbReference type="Proteomes" id="UP000605986">
    <property type="component" value="Unassembled WGS sequence"/>
</dbReference>
<feature type="domain" description="F-box" evidence="1">
    <location>
        <begin position="4"/>
        <end position="49"/>
    </location>
</feature>
<evidence type="ECO:0000313" key="2">
    <source>
        <dbReference type="EMBL" id="KAF4448492.1"/>
    </source>
</evidence>
<reference evidence="2" key="1">
    <citation type="submission" date="2020-01" db="EMBL/GenBank/DDBJ databases">
        <title>Identification and distribution of gene clusters putatively required for synthesis of sphingolipid metabolism inhibitors in phylogenetically diverse species of the filamentous fungus Fusarium.</title>
        <authorList>
            <person name="Kim H.-S."/>
            <person name="Busman M."/>
            <person name="Brown D.W."/>
            <person name="Divon H."/>
            <person name="Uhlig S."/>
            <person name="Proctor R.H."/>
        </authorList>
    </citation>
    <scope>NUCLEOTIDE SEQUENCE</scope>
    <source>
        <strain evidence="2">NRRL 53441</strain>
    </source>
</reference>
<gene>
    <name evidence="2" type="ORF">F53441_8078</name>
</gene>
<dbReference type="PROSITE" id="PS50181">
    <property type="entry name" value="FBOX"/>
    <property type="match status" value="1"/>
</dbReference>
<dbReference type="AlphaFoldDB" id="A0A8H4KC32"/>
<proteinExistence type="predicted"/>
<dbReference type="EMBL" id="JAADJG010000334">
    <property type="protein sequence ID" value="KAF4448492.1"/>
    <property type="molecule type" value="Genomic_DNA"/>
</dbReference>
<dbReference type="InterPro" id="IPR001810">
    <property type="entry name" value="F-box_dom"/>
</dbReference>
<protein>
    <recommendedName>
        <fullName evidence="1">F-box domain-containing protein</fullName>
    </recommendedName>
</protein>
<dbReference type="OrthoDB" id="5083364at2759"/>
<evidence type="ECO:0000313" key="3">
    <source>
        <dbReference type="Proteomes" id="UP000605986"/>
    </source>
</evidence>
<sequence>MQSQLSLEGLPMEVLGEIGSHMRVQDLREFSLASKRMCEGVARHLFHSVIFAGDKAEVMAKLLDFLSRHERSERLHRMKVVCKSVSVVVIAGADNGYDEAPDVLPSLLLSTIRKFPQPSCIGITTQGLNARQESALSRQLRDMPRWTTVRSIRMDVPQFILKNLGRFCLDQVPLRGFNLIPFSTTASIDTIHTYHRGLKNLRVAYRTPLFEIVNFSTGNLFVDVAKLTELETIVFGSTDHPREILRSRSITSPARLKQIVLMIADALEGSDHLQSISIYFRTNIMSWIRNQASTLWPGSPNRVRLNNHLARATRAVGEKLQNLQQFCLVEVDPDNVIRTIHYGRRVEGSLQISIESPGFNDAFPIGITF</sequence>
<accession>A0A8H4KC32</accession>
<name>A0A8H4KC32_9HYPO</name>
<organism evidence="2 3">
    <name type="scientific">Fusarium austroafricanum</name>
    <dbReference type="NCBI Taxonomy" id="2364996"/>
    <lineage>
        <taxon>Eukaryota</taxon>
        <taxon>Fungi</taxon>
        <taxon>Dikarya</taxon>
        <taxon>Ascomycota</taxon>
        <taxon>Pezizomycotina</taxon>
        <taxon>Sordariomycetes</taxon>
        <taxon>Hypocreomycetidae</taxon>
        <taxon>Hypocreales</taxon>
        <taxon>Nectriaceae</taxon>
        <taxon>Fusarium</taxon>
        <taxon>Fusarium concolor species complex</taxon>
    </lineage>
</organism>
<keyword evidence="3" id="KW-1185">Reference proteome</keyword>
<comment type="caution">
    <text evidence="2">The sequence shown here is derived from an EMBL/GenBank/DDBJ whole genome shotgun (WGS) entry which is preliminary data.</text>
</comment>